<dbReference type="SUPFAM" id="SSF47413">
    <property type="entry name" value="lambda repressor-like DNA-binding domains"/>
    <property type="match status" value="1"/>
</dbReference>
<dbReference type="SMART" id="SM00530">
    <property type="entry name" value="HTH_XRE"/>
    <property type="match status" value="1"/>
</dbReference>
<dbReference type="EMBL" id="BIFR01000001">
    <property type="protein sequence ID" value="GCE13955.1"/>
    <property type="molecule type" value="Genomic_DNA"/>
</dbReference>
<evidence type="ECO:0000313" key="3">
    <source>
        <dbReference type="Proteomes" id="UP000287352"/>
    </source>
</evidence>
<dbReference type="InterPro" id="IPR010982">
    <property type="entry name" value="Lambda_DNA-bd_dom_sf"/>
</dbReference>
<dbReference type="GO" id="GO:0003677">
    <property type="term" value="F:DNA binding"/>
    <property type="evidence" value="ECO:0007669"/>
    <property type="project" value="InterPro"/>
</dbReference>
<gene>
    <name evidence="2" type="ORF">KTT_38140</name>
</gene>
<dbReference type="InterPro" id="IPR001387">
    <property type="entry name" value="Cro/C1-type_HTH"/>
</dbReference>
<dbReference type="InterPro" id="IPR011990">
    <property type="entry name" value="TPR-like_helical_dom_sf"/>
</dbReference>
<dbReference type="Gene3D" id="1.25.40.10">
    <property type="entry name" value="Tetratricopeptide repeat domain"/>
    <property type="match status" value="1"/>
</dbReference>
<sequence length="458" mass="51645">MTTPNNRLEAARLQRRWSVEVASSKIGVSVNTYNRWERGLQVPQLETLDLLCRAFAMSPEELGFAHAISAKRRTSRRSPHKVHPMTEMVTSLPDLPAELLYHEQTTFVEAEVFEQTKRNLEHINVPQLLENEEISRKQAIALLISAPAAVLSVSQGSAMTILHPEESLALSSVNLPLCWQLYTEGGLLELAQVLPSYLAHLLQLAQQSSPYQAKAAALASQTLQLSALCSLHKLDFGTSLKQLQDACSYASLADNTNLLLATTLRLAELFLYLQRSQQSLTTYEEALHVSSHCTPLLQGSLFVQLAVVYAHYGEEEVALKYLELARQTFPQQPEEDSSFPFTQFHHTNLHLHEARVYLHLQQPQQASQALLRTDEASIMYQTPIYAEILLLKARIMLALEECDQTCRLLAEAVDAALHLGSHFYYQIASTLYNQAQLRWRHEKCIQAISELFDQEFPG</sequence>
<dbReference type="OrthoDB" id="145483at2"/>
<dbReference type="CDD" id="cd00093">
    <property type="entry name" value="HTH_XRE"/>
    <property type="match status" value="1"/>
</dbReference>
<dbReference type="PROSITE" id="PS50943">
    <property type="entry name" value="HTH_CROC1"/>
    <property type="match status" value="1"/>
</dbReference>
<comment type="caution">
    <text evidence="2">The sequence shown here is derived from an EMBL/GenBank/DDBJ whole genome shotgun (WGS) entry which is preliminary data.</text>
</comment>
<proteinExistence type="predicted"/>
<dbReference type="SUPFAM" id="SSF48452">
    <property type="entry name" value="TPR-like"/>
    <property type="match status" value="1"/>
</dbReference>
<reference evidence="3" key="1">
    <citation type="submission" date="2018-12" db="EMBL/GenBank/DDBJ databases">
        <title>Tengunoibacter tsumagoiensis gen. nov., sp. nov., Dictyobacter kobayashii sp. nov., D. alpinus sp. nov., and D. joshuensis sp. nov. and description of Dictyobacteraceae fam. nov. within the order Ktedonobacterales isolated from Tengu-no-mugimeshi.</title>
        <authorList>
            <person name="Wang C.M."/>
            <person name="Zheng Y."/>
            <person name="Sakai Y."/>
            <person name="Toyoda A."/>
            <person name="Minakuchi Y."/>
            <person name="Abe K."/>
            <person name="Yokota A."/>
            <person name="Yabe S."/>
        </authorList>
    </citation>
    <scope>NUCLEOTIDE SEQUENCE [LARGE SCALE GENOMIC DNA]</scope>
    <source>
        <strain evidence="3">Uno3</strain>
    </source>
</reference>
<organism evidence="2 3">
    <name type="scientific">Tengunoibacter tsumagoiensis</name>
    <dbReference type="NCBI Taxonomy" id="2014871"/>
    <lineage>
        <taxon>Bacteria</taxon>
        <taxon>Bacillati</taxon>
        <taxon>Chloroflexota</taxon>
        <taxon>Ktedonobacteria</taxon>
        <taxon>Ktedonobacterales</taxon>
        <taxon>Dictyobacteraceae</taxon>
        <taxon>Tengunoibacter</taxon>
    </lineage>
</organism>
<keyword evidence="3" id="KW-1185">Reference proteome</keyword>
<name>A0A402A4M3_9CHLR</name>
<evidence type="ECO:0000313" key="2">
    <source>
        <dbReference type="EMBL" id="GCE13955.1"/>
    </source>
</evidence>
<dbReference type="Gene3D" id="1.10.260.40">
    <property type="entry name" value="lambda repressor-like DNA-binding domains"/>
    <property type="match status" value="1"/>
</dbReference>
<dbReference type="RefSeq" id="WP_126581440.1">
    <property type="nucleotide sequence ID" value="NZ_BIFR01000001.1"/>
</dbReference>
<dbReference type="AlphaFoldDB" id="A0A402A4M3"/>
<dbReference type="Proteomes" id="UP000287352">
    <property type="component" value="Unassembled WGS sequence"/>
</dbReference>
<dbReference type="Pfam" id="PF01381">
    <property type="entry name" value="HTH_3"/>
    <property type="match status" value="1"/>
</dbReference>
<evidence type="ECO:0000259" key="1">
    <source>
        <dbReference type="PROSITE" id="PS50943"/>
    </source>
</evidence>
<feature type="domain" description="HTH cro/C1-type" evidence="1">
    <location>
        <begin position="8"/>
        <end position="62"/>
    </location>
</feature>
<accession>A0A402A4M3</accession>
<protein>
    <recommendedName>
        <fullName evidence="1">HTH cro/C1-type domain-containing protein</fullName>
    </recommendedName>
</protein>